<feature type="non-terminal residue" evidence="2">
    <location>
        <position position="1"/>
    </location>
</feature>
<comment type="caution">
    <text evidence="2">The sequence shown here is derived from an EMBL/GenBank/DDBJ whole genome shotgun (WGS) entry which is preliminary data.</text>
</comment>
<proteinExistence type="predicted"/>
<evidence type="ECO:0000313" key="2">
    <source>
        <dbReference type="EMBL" id="VCX40443.1"/>
    </source>
</evidence>
<dbReference type="EMBL" id="CYRY02045139">
    <property type="protein sequence ID" value="VCX40443.1"/>
    <property type="molecule type" value="Genomic_DNA"/>
</dbReference>
<name>A0A9X9MA80_GULGU</name>
<protein>
    <submittedName>
        <fullName evidence="2">Uncharacterized protein</fullName>
    </submittedName>
</protein>
<feature type="non-terminal residue" evidence="2">
    <location>
        <position position="112"/>
    </location>
</feature>
<accession>A0A9X9MA80</accession>
<feature type="compositionally biased region" description="Basic and acidic residues" evidence="1">
    <location>
        <begin position="12"/>
        <end position="26"/>
    </location>
</feature>
<organism evidence="2 3">
    <name type="scientific">Gulo gulo</name>
    <name type="common">Wolverine</name>
    <name type="synonym">Gluton</name>
    <dbReference type="NCBI Taxonomy" id="48420"/>
    <lineage>
        <taxon>Eukaryota</taxon>
        <taxon>Metazoa</taxon>
        <taxon>Chordata</taxon>
        <taxon>Craniata</taxon>
        <taxon>Vertebrata</taxon>
        <taxon>Euteleostomi</taxon>
        <taxon>Mammalia</taxon>
        <taxon>Eutheria</taxon>
        <taxon>Laurasiatheria</taxon>
        <taxon>Carnivora</taxon>
        <taxon>Caniformia</taxon>
        <taxon>Musteloidea</taxon>
        <taxon>Mustelidae</taxon>
        <taxon>Guloninae</taxon>
        <taxon>Gulo</taxon>
    </lineage>
</organism>
<sequence>EPAGVGHGHVRVQGEEDHHGQPEGHRHCPSAARGAHVLVRGPHDPWQRRGAEVFCQRRHPAALLQVGQDQRAHPPLPRRLLPRPAQLPLRALLPGVLPRLPEPRWDWASGGP</sequence>
<evidence type="ECO:0000256" key="1">
    <source>
        <dbReference type="SAM" id="MobiDB-lite"/>
    </source>
</evidence>
<dbReference type="AlphaFoldDB" id="A0A9X9MA80"/>
<evidence type="ECO:0000313" key="3">
    <source>
        <dbReference type="Proteomes" id="UP000269945"/>
    </source>
</evidence>
<gene>
    <name evidence="2" type="ORF">BN2614_LOCUS3</name>
</gene>
<keyword evidence="3" id="KW-1185">Reference proteome</keyword>
<dbReference type="Proteomes" id="UP000269945">
    <property type="component" value="Unassembled WGS sequence"/>
</dbReference>
<feature type="region of interest" description="Disordered" evidence="1">
    <location>
        <begin position="1"/>
        <end position="31"/>
    </location>
</feature>
<reference evidence="2 3" key="1">
    <citation type="submission" date="2018-10" db="EMBL/GenBank/DDBJ databases">
        <authorList>
            <person name="Ekblom R."/>
            <person name="Jareborg N."/>
        </authorList>
    </citation>
    <scope>NUCLEOTIDE SEQUENCE [LARGE SCALE GENOMIC DNA]</scope>
    <source>
        <tissue evidence="2">Muscle</tissue>
    </source>
</reference>